<dbReference type="PANTHER" id="PTHR32071">
    <property type="entry name" value="TRANSCRIPTIONAL REGULATORY PROTEIN"/>
    <property type="match status" value="1"/>
</dbReference>
<dbReference type="Pfam" id="PF25601">
    <property type="entry name" value="AAA_lid_14"/>
    <property type="match status" value="1"/>
</dbReference>
<evidence type="ECO:0000256" key="6">
    <source>
        <dbReference type="SAM" id="Coils"/>
    </source>
</evidence>
<dbReference type="InterPro" id="IPR027417">
    <property type="entry name" value="P-loop_NTPase"/>
</dbReference>
<evidence type="ECO:0000256" key="2">
    <source>
        <dbReference type="ARBA" id="ARBA00022840"/>
    </source>
</evidence>
<keyword evidence="6" id="KW-0175">Coiled coil</keyword>
<dbReference type="PROSITE" id="PS50045">
    <property type="entry name" value="SIGMA54_INTERACT_4"/>
    <property type="match status" value="1"/>
</dbReference>
<dbReference type="SMART" id="SM00382">
    <property type="entry name" value="AAA"/>
    <property type="match status" value="1"/>
</dbReference>
<feature type="coiled-coil region" evidence="6">
    <location>
        <begin position="110"/>
        <end position="137"/>
    </location>
</feature>
<dbReference type="SUPFAM" id="SSF52540">
    <property type="entry name" value="P-loop containing nucleoside triphosphate hydrolases"/>
    <property type="match status" value="1"/>
</dbReference>
<evidence type="ECO:0000256" key="4">
    <source>
        <dbReference type="ARBA" id="ARBA00023125"/>
    </source>
</evidence>
<dbReference type="InterPro" id="IPR029016">
    <property type="entry name" value="GAF-like_dom_sf"/>
</dbReference>
<dbReference type="PROSITE" id="PS00688">
    <property type="entry name" value="SIGMA54_INTERACT_3"/>
    <property type="match status" value="1"/>
</dbReference>
<dbReference type="Pfam" id="PF00158">
    <property type="entry name" value="Sigma54_activat"/>
    <property type="match status" value="1"/>
</dbReference>
<accession>A0A1F5VND3</accession>
<dbReference type="Pfam" id="PF01590">
    <property type="entry name" value="GAF"/>
    <property type="match status" value="1"/>
</dbReference>
<dbReference type="GO" id="GO:0005524">
    <property type="term" value="F:ATP binding"/>
    <property type="evidence" value="ECO:0007669"/>
    <property type="project" value="UniProtKB-KW"/>
</dbReference>
<dbReference type="Gene3D" id="1.10.8.60">
    <property type="match status" value="1"/>
</dbReference>
<dbReference type="GO" id="GO:0006355">
    <property type="term" value="P:regulation of DNA-templated transcription"/>
    <property type="evidence" value="ECO:0007669"/>
    <property type="project" value="InterPro"/>
</dbReference>
<dbReference type="EMBL" id="MFGW01000136">
    <property type="protein sequence ID" value="OGF64531.1"/>
    <property type="molecule type" value="Genomic_DNA"/>
</dbReference>
<keyword evidence="4" id="KW-0238">DNA-binding</keyword>
<evidence type="ECO:0000256" key="3">
    <source>
        <dbReference type="ARBA" id="ARBA00023015"/>
    </source>
</evidence>
<dbReference type="PANTHER" id="PTHR32071:SF57">
    <property type="entry name" value="C4-DICARBOXYLATE TRANSPORT TRANSCRIPTIONAL REGULATORY PROTEIN DCTD"/>
    <property type="match status" value="1"/>
</dbReference>
<evidence type="ECO:0000313" key="9">
    <source>
        <dbReference type="Proteomes" id="UP000178943"/>
    </source>
</evidence>
<keyword evidence="5" id="KW-0804">Transcription</keyword>
<feature type="domain" description="Sigma-54 factor interaction" evidence="7">
    <location>
        <begin position="147"/>
        <end position="372"/>
    </location>
</feature>
<sequence length="372" mass="42396">MTYSHVKSEQIEEICVPSNVGIVGKTIMTGKIQICNDAYADPDFYHGIDEQTGFETKNILCAPLVNDQGEIIGAVELINSTKDAFSEEDALLLDNISQMAAVLIQQILKLEKYKEIEKKLREDKKRLRVIVQDLEEKFLLFDSYRGIVGKSSKIKQLLELCSKIAKTDLAVFIYGESGSGKELLAREIHNNSMRKLKKFVSINCAAFPETLLESEFFGYKKGAFTGAHSDKIGVFEEANSSTLFLDEIGEMSPALQGKLLRVLETGEFRMLGDNKSKKADVRIISSSNKDLYQLIDQGKFREDLFYRVCALRMDIPSLRERKEDLPLLVSYFNQQFSSQSHKKPPKINPKVMHIFYEYNWPGNVRELKNEIY</sequence>
<proteinExistence type="predicted"/>
<dbReference type="InterPro" id="IPR025944">
    <property type="entry name" value="Sigma_54_int_dom_CS"/>
</dbReference>
<dbReference type="InterPro" id="IPR003018">
    <property type="entry name" value="GAF"/>
</dbReference>
<dbReference type="Gene3D" id="3.40.50.300">
    <property type="entry name" value="P-loop containing nucleotide triphosphate hydrolases"/>
    <property type="match status" value="1"/>
</dbReference>
<dbReference type="SUPFAM" id="SSF55781">
    <property type="entry name" value="GAF domain-like"/>
    <property type="match status" value="1"/>
</dbReference>
<evidence type="ECO:0000256" key="1">
    <source>
        <dbReference type="ARBA" id="ARBA00022741"/>
    </source>
</evidence>
<comment type="caution">
    <text evidence="8">The sequence shown here is derived from an EMBL/GenBank/DDBJ whole genome shotgun (WGS) entry which is preliminary data.</text>
</comment>
<evidence type="ECO:0000313" key="8">
    <source>
        <dbReference type="EMBL" id="OGF64531.1"/>
    </source>
</evidence>
<keyword evidence="1" id="KW-0547">Nucleotide-binding</keyword>
<name>A0A1F5VND3_9BACT</name>
<dbReference type="FunFam" id="3.40.50.300:FF:000006">
    <property type="entry name" value="DNA-binding transcriptional regulator NtrC"/>
    <property type="match status" value="1"/>
</dbReference>
<protein>
    <recommendedName>
        <fullName evidence="7">Sigma-54 factor interaction domain-containing protein</fullName>
    </recommendedName>
</protein>
<feature type="non-terminal residue" evidence="8">
    <location>
        <position position="372"/>
    </location>
</feature>
<dbReference type="Proteomes" id="UP000178943">
    <property type="component" value="Unassembled WGS sequence"/>
</dbReference>
<evidence type="ECO:0000259" key="7">
    <source>
        <dbReference type="PROSITE" id="PS50045"/>
    </source>
</evidence>
<dbReference type="STRING" id="1817863.A2Y62_06785"/>
<dbReference type="InterPro" id="IPR025662">
    <property type="entry name" value="Sigma_54_int_dom_ATP-bd_1"/>
</dbReference>
<dbReference type="CDD" id="cd00009">
    <property type="entry name" value="AAA"/>
    <property type="match status" value="1"/>
</dbReference>
<dbReference type="GO" id="GO:0003677">
    <property type="term" value="F:DNA binding"/>
    <property type="evidence" value="ECO:0007669"/>
    <property type="project" value="UniProtKB-KW"/>
</dbReference>
<reference evidence="8 9" key="1">
    <citation type="journal article" date="2016" name="Nat. Commun.">
        <title>Thousands of microbial genomes shed light on interconnected biogeochemical processes in an aquifer system.</title>
        <authorList>
            <person name="Anantharaman K."/>
            <person name="Brown C.T."/>
            <person name="Hug L.A."/>
            <person name="Sharon I."/>
            <person name="Castelle C.J."/>
            <person name="Probst A.J."/>
            <person name="Thomas B.C."/>
            <person name="Singh A."/>
            <person name="Wilkins M.J."/>
            <person name="Karaoz U."/>
            <person name="Brodie E.L."/>
            <person name="Williams K.H."/>
            <person name="Hubbard S.S."/>
            <person name="Banfield J.F."/>
        </authorList>
    </citation>
    <scope>NUCLEOTIDE SEQUENCE [LARGE SCALE GENOMIC DNA]</scope>
</reference>
<dbReference type="PROSITE" id="PS00675">
    <property type="entry name" value="SIGMA54_INTERACT_1"/>
    <property type="match status" value="1"/>
</dbReference>
<dbReference type="InterPro" id="IPR058031">
    <property type="entry name" value="AAA_lid_NorR"/>
</dbReference>
<dbReference type="AlphaFoldDB" id="A0A1F5VND3"/>
<dbReference type="InterPro" id="IPR003593">
    <property type="entry name" value="AAA+_ATPase"/>
</dbReference>
<keyword evidence="2" id="KW-0067">ATP-binding</keyword>
<dbReference type="InterPro" id="IPR002078">
    <property type="entry name" value="Sigma_54_int"/>
</dbReference>
<dbReference type="Gene3D" id="3.30.450.40">
    <property type="match status" value="1"/>
</dbReference>
<keyword evidence="3" id="KW-0805">Transcription regulation</keyword>
<gene>
    <name evidence="8" type="ORF">A2Y62_06785</name>
</gene>
<organism evidence="8 9">
    <name type="scientific">Candidatus Fischerbacteria bacterium RBG_13_37_8</name>
    <dbReference type="NCBI Taxonomy" id="1817863"/>
    <lineage>
        <taxon>Bacteria</taxon>
        <taxon>Candidatus Fischeribacteriota</taxon>
    </lineage>
</organism>
<evidence type="ECO:0000256" key="5">
    <source>
        <dbReference type="ARBA" id="ARBA00023163"/>
    </source>
</evidence>